<organism evidence="3 4">
    <name type="scientific">Allacma fusca</name>
    <dbReference type="NCBI Taxonomy" id="39272"/>
    <lineage>
        <taxon>Eukaryota</taxon>
        <taxon>Metazoa</taxon>
        <taxon>Ecdysozoa</taxon>
        <taxon>Arthropoda</taxon>
        <taxon>Hexapoda</taxon>
        <taxon>Collembola</taxon>
        <taxon>Symphypleona</taxon>
        <taxon>Sminthuridae</taxon>
        <taxon>Allacma</taxon>
    </lineage>
</organism>
<dbReference type="Pfam" id="PF00379">
    <property type="entry name" value="Chitin_bind_4"/>
    <property type="match status" value="1"/>
</dbReference>
<proteinExistence type="predicted"/>
<sequence>NGFGDPRYRGQGYSGYNQGQRYPGQFPGYSGYQGQFQGYTADHGATVLRSNSDNNEDGNFRYGHETSNGIQADVEGFVKNPGAHPDDLLQAIQGSYSHYTPDGSLVS</sequence>
<evidence type="ECO:0000313" key="3">
    <source>
        <dbReference type="EMBL" id="CAG7702499.1"/>
    </source>
</evidence>
<keyword evidence="4" id="KW-1185">Reference proteome</keyword>
<dbReference type="EMBL" id="CAJVCH010027528">
    <property type="protein sequence ID" value="CAG7702499.1"/>
    <property type="molecule type" value="Genomic_DNA"/>
</dbReference>
<feature type="non-terminal residue" evidence="3">
    <location>
        <position position="107"/>
    </location>
</feature>
<keyword evidence="1" id="KW-0193">Cuticle</keyword>
<comment type="caution">
    <text evidence="3">The sequence shown here is derived from an EMBL/GenBank/DDBJ whole genome shotgun (WGS) entry which is preliminary data.</text>
</comment>
<name>A0A8J2NQM8_9HEXA</name>
<dbReference type="InterPro" id="IPR000618">
    <property type="entry name" value="Insect_cuticle"/>
</dbReference>
<gene>
    <name evidence="3" type="ORF">AFUS01_LOCUS4421</name>
</gene>
<dbReference type="AlphaFoldDB" id="A0A8J2NQM8"/>
<feature type="region of interest" description="Disordered" evidence="2">
    <location>
        <begin position="1"/>
        <end position="30"/>
    </location>
</feature>
<reference evidence="3" key="1">
    <citation type="submission" date="2021-06" db="EMBL/GenBank/DDBJ databases">
        <authorList>
            <person name="Hodson N. C."/>
            <person name="Mongue J. A."/>
            <person name="Jaron S. K."/>
        </authorList>
    </citation>
    <scope>NUCLEOTIDE SEQUENCE</scope>
</reference>
<accession>A0A8J2NQM8</accession>
<evidence type="ECO:0000256" key="2">
    <source>
        <dbReference type="SAM" id="MobiDB-lite"/>
    </source>
</evidence>
<dbReference type="Proteomes" id="UP000708208">
    <property type="component" value="Unassembled WGS sequence"/>
</dbReference>
<evidence type="ECO:0000313" key="4">
    <source>
        <dbReference type="Proteomes" id="UP000708208"/>
    </source>
</evidence>
<feature type="non-terminal residue" evidence="3">
    <location>
        <position position="1"/>
    </location>
</feature>
<dbReference type="GO" id="GO:0042302">
    <property type="term" value="F:structural constituent of cuticle"/>
    <property type="evidence" value="ECO:0007669"/>
    <property type="project" value="UniProtKB-UniRule"/>
</dbReference>
<dbReference type="PROSITE" id="PS51155">
    <property type="entry name" value="CHIT_BIND_RR_2"/>
    <property type="match status" value="1"/>
</dbReference>
<evidence type="ECO:0000256" key="1">
    <source>
        <dbReference type="PROSITE-ProRule" id="PRU00497"/>
    </source>
</evidence>
<protein>
    <submittedName>
        <fullName evidence="3">Uncharacterized protein</fullName>
    </submittedName>
</protein>